<dbReference type="EMBL" id="JAMFTS010000004">
    <property type="protein sequence ID" value="KAJ4757337.1"/>
    <property type="molecule type" value="Genomic_DNA"/>
</dbReference>
<dbReference type="Gene3D" id="3.30.190.20">
    <property type="match status" value="1"/>
</dbReference>
<dbReference type="InterPro" id="IPR016095">
    <property type="entry name" value="Ribosomal_uL1_3-a/b-sand"/>
</dbReference>
<dbReference type="Pfam" id="PF00687">
    <property type="entry name" value="Ribosomal_L1"/>
    <property type="match status" value="1"/>
</dbReference>
<dbReference type="InterPro" id="IPR023674">
    <property type="entry name" value="Ribosomal_uL1-like"/>
</dbReference>
<reference evidence="2" key="1">
    <citation type="submission" date="2022-08" db="EMBL/GenBank/DDBJ databases">
        <authorList>
            <person name="Marques A."/>
        </authorList>
    </citation>
    <scope>NUCLEOTIDE SEQUENCE</scope>
    <source>
        <strain evidence="2">RhyPub2mFocal</strain>
        <tissue evidence="2">Leaves</tissue>
    </source>
</reference>
<accession>A0AAV8CT54</accession>
<evidence type="ECO:0000256" key="1">
    <source>
        <dbReference type="SAM" id="MobiDB-lite"/>
    </source>
</evidence>
<gene>
    <name evidence="2" type="ORF">LUZ62_067712</name>
</gene>
<proteinExistence type="predicted"/>
<comment type="caution">
    <text evidence="2">The sequence shown here is derived from an EMBL/GenBank/DDBJ whole genome shotgun (WGS) entry which is preliminary data.</text>
</comment>
<dbReference type="GO" id="GO:0003723">
    <property type="term" value="F:RNA binding"/>
    <property type="evidence" value="ECO:0007669"/>
    <property type="project" value="InterPro"/>
</dbReference>
<keyword evidence="2" id="KW-0687">Ribonucleoprotein</keyword>
<dbReference type="PANTHER" id="PTHR23105">
    <property type="entry name" value="RIBOSOMAL PROTEIN L7AE FAMILY MEMBER"/>
    <property type="match status" value="1"/>
</dbReference>
<organism evidence="2 3">
    <name type="scientific">Rhynchospora pubera</name>
    <dbReference type="NCBI Taxonomy" id="906938"/>
    <lineage>
        <taxon>Eukaryota</taxon>
        <taxon>Viridiplantae</taxon>
        <taxon>Streptophyta</taxon>
        <taxon>Embryophyta</taxon>
        <taxon>Tracheophyta</taxon>
        <taxon>Spermatophyta</taxon>
        <taxon>Magnoliopsida</taxon>
        <taxon>Liliopsida</taxon>
        <taxon>Poales</taxon>
        <taxon>Cyperaceae</taxon>
        <taxon>Cyperoideae</taxon>
        <taxon>Rhynchosporeae</taxon>
        <taxon>Rhynchospora</taxon>
    </lineage>
</organism>
<dbReference type="GO" id="GO:0005840">
    <property type="term" value="C:ribosome"/>
    <property type="evidence" value="ECO:0007669"/>
    <property type="project" value="UniProtKB-KW"/>
</dbReference>
<keyword evidence="2" id="KW-0689">Ribosomal protein</keyword>
<feature type="region of interest" description="Disordered" evidence="1">
    <location>
        <begin position="243"/>
        <end position="267"/>
    </location>
</feature>
<feature type="compositionally biased region" description="Acidic residues" evidence="1">
    <location>
        <begin position="246"/>
        <end position="258"/>
    </location>
</feature>
<evidence type="ECO:0000313" key="3">
    <source>
        <dbReference type="Proteomes" id="UP001140206"/>
    </source>
</evidence>
<keyword evidence="3" id="KW-1185">Reference proteome</keyword>
<dbReference type="InterPro" id="IPR028364">
    <property type="entry name" value="Ribosomal_uL1/biogenesis"/>
</dbReference>
<evidence type="ECO:0000313" key="2">
    <source>
        <dbReference type="EMBL" id="KAJ4757337.1"/>
    </source>
</evidence>
<dbReference type="AlphaFoldDB" id="A0AAV8CT54"/>
<dbReference type="InterPro" id="IPR050257">
    <property type="entry name" value="eL8/uL1-like"/>
</dbReference>
<protein>
    <submittedName>
        <fullName evidence="2">60S ribosomal protein L10a</fullName>
    </submittedName>
</protein>
<name>A0AAV8CT54_9POAL</name>
<dbReference type="SUPFAM" id="SSF56808">
    <property type="entry name" value="Ribosomal protein L1"/>
    <property type="match status" value="1"/>
</dbReference>
<dbReference type="Proteomes" id="UP001140206">
    <property type="component" value="Chromosome 4"/>
</dbReference>
<dbReference type="Gene3D" id="3.40.50.790">
    <property type="match status" value="1"/>
</dbReference>
<dbReference type="CDD" id="cd00403">
    <property type="entry name" value="Ribosomal_L1"/>
    <property type="match status" value="1"/>
</dbReference>
<sequence length="285" mass="31868">MKPLTTSQLDLVLVAKTLIAMSPLPPETIDRAVGALLKWHRRHPAPPSDNFIYLILSLVTTPHNGRPLSFRLPLPHSLFSSICIFTNNPPIQTQSLHPSPTILSLADLRSLYSSRESLVDLSNSFDLFLADRKIAARLPSLLGDAFYSKKKKKRRSKEPLPVNLSSPVWADKAREILGSTRLEMEGGHCKGVRVGRVSMEKKEVVENVAAAIEAAVRCVPKKWHNIRSIHIKSNESVALPIYKEGGEEDEHDDVDLEEDKGSKKRKVLAEKLEGKELKTVKRAKR</sequence>